<dbReference type="Proteomes" id="UP000216339">
    <property type="component" value="Unassembled WGS sequence"/>
</dbReference>
<dbReference type="InterPro" id="IPR002347">
    <property type="entry name" value="SDR_fam"/>
</dbReference>
<dbReference type="SUPFAM" id="SSF51735">
    <property type="entry name" value="NAD(P)-binding Rossmann-fold domains"/>
    <property type="match status" value="1"/>
</dbReference>
<reference evidence="5 6" key="1">
    <citation type="submission" date="2016-11" db="EMBL/GenBank/DDBJ databases">
        <title>Study of marine rhodopsin-containing bacteria.</title>
        <authorList>
            <person name="Yoshizawa S."/>
            <person name="Kumagai Y."/>
            <person name="Kogure K."/>
        </authorList>
    </citation>
    <scope>NUCLEOTIDE SEQUENCE [LARGE SCALE GENOMIC DNA]</scope>
    <source>
        <strain evidence="5 6">SAORIC-28</strain>
    </source>
</reference>
<dbReference type="PRINTS" id="PR00080">
    <property type="entry name" value="SDRFAMILY"/>
</dbReference>
<dbReference type="PRINTS" id="PR00081">
    <property type="entry name" value="GDHRDH"/>
</dbReference>
<dbReference type="PANTHER" id="PTHR42760:SF133">
    <property type="entry name" value="3-OXOACYL-[ACYL-CARRIER-PROTEIN] REDUCTASE"/>
    <property type="match status" value="1"/>
</dbReference>
<evidence type="ECO:0000313" key="5">
    <source>
        <dbReference type="EMBL" id="PAP74998.1"/>
    </source>
</evidence>
<dbReference type="PANTHER" id="PTHR42760">
    <property type="entry name" value="SHORT-CHAIN DEHYDROGENASES/REDUCTASES FAMILY MEMBER"/>
    <property type="match status" value="1"/>
</dbReference>
<dbReference type="OrthoDB" id="9788235at2"/>
<evidence type="ECO:0000256" key="1">
    <source>
        <dbReference type="ARBA" id="ARBA00006484"/>
    </source>
</evidence>
<sequence>MSLFENQVVVVTGAGRGIGAATAQLFAAHGASVVVNDLDAEPAQETADAIREAGGEAHVVAGSVTEDGFAEALLQEAVETYGKLNVLVNNAGFTWDGMLHTMTDDQWRTVMEIHTFAPFRLIRAAAKHLREPGKQELAAGGGFSQNRVIVNVSSTSGLHGNVGQANYATAKMGVVGLTKTVAKEWGRFGVRCNAVAFGYIDTRMTRSKDDGETATVGDRQIAQGIPDAIREQAMTANPLGRPGTADEAAGGVVLMASPLAGYVTGHTLEVTGGAGI</sequence>
<dbReference type="GO" id="GO:0016616">
    <property type="term" value="F:oxidoreductase activity, acting on the CH-OH group of donors, NAD or NADP as acceptor"/>
    <property type="evidence" value="ECO:0007669"/>
    <property type="project" value="UniProtKB-ARBA"/>
</dbReference>
<accession>A0A271IVQ4</accession>
<keyword evidence="6" id="KW-1185">Reference proteome</keyword>
<dbReference type="InterPro" id="IPR057326">
    <property type="entry name" value="KR_dom"/>
</dbReference>
<dbReference type="FunFam" id="3.40.50.720:FF:000084">
    <property type="entry name" value="Short-chain dehydrogenase reductase"/>
    <property type="match status" value="1"/>
</dbReference>
<comment type="caution">
    <text evidence="5">The sequence shown here is derived from an EMBL/GenBank/DDBJ whole genome shotgun (WGS) entry which is preliminary data.</text>
</comment>
<proteinExistence type="inferred from homology"/>
<gene>
    <name evidence="5" type="ORF">BSZ37_00300</name>
</gene>
<feature type="domain" description="Ketoreductase" evidence="4">
    <location>
        <begin position="7"/>
        <end position="188"/>
    </location>
</feature>
<dbReference type="RefSeq" id="WP_095508624.1">
    <property type="nucleotide sequence ID" value="NZ_MQWD01000001.1"/>
</dbReference>
<evidence type="ECO:0000256" key="2">
    <source>
        <dbReference type="ARBA" id="ARBA00023002"/>
    </source>
</evidence>
<evidence type="ECO:0000313" key="6">
    <source>
        <dbReference type="Proteomes" id="UP000216339"/>
    </source>
</evidence>
<dbReference type="PROSITE" id="PS00061">
    <property type="entry name" value="ADH_SHORT"/>
    <property type="match status" value="1"/>
</dbReference>
<dbReference type="SMART" id="SM00822">
    <property type="entry name" value="PKS_KR"/>
    <property type="match status" value="1"/>
</dbReference>
<evidence type="ECO:0000259" key="4">
    <source>
        <dbReference type="SMART" id="SM00822"/>
    </source>
</evidence>
<protein>
    <submittedName>
        <fullName evidence="5">3-oxoacyl-ACP reductase</fullName>
    </submittedName>
</protein>
<comment type="similarity">
    <text evidence="1 3">Belongs to the short-chain dehydrogenases/reductases (SDR) family.</text>
</comment>
<dbReference type="EMBL" id="MQWD01000001">
    <property type="protein sequence ID" value="PAP74998.1"/>
    <property type="molecule type" value="Genomic_DNA"/>
</dbReference>
<dbReference type="InterPro" id="IPR036291">
    <property type="entry name" value="NAD(P)-bd_dom_sf"/>
</dbReference>
<dbReference type="Gene3D" id="3.40.50.720">
    <property type="entry name" value="NAD(P)-binding Rossmann-like Domain"/>
    <property type="match status" value="1"/>
</dbReference>
<organism evidence="5 6">
    <name type="scientific">Rubrivirga marina</name>
    <dbReference type="NCBI Taxonomy" id="1196024"/>
    <lineage>
        <taxon>Bacteria</taxon>
        <taxon>Pseudomonadati</taxon>
        <taxon>Rhodothermota</taxon>
        <taxon>Rhodothermia</taxon>
        <taxon>Rhodothermales</taxon>
        <taxon>Rubricoccaceae</taxon>
        <taxon>Rubrivirga</taxon>
    </lineage>
</organism>
<dbReference type="Pfam" id="PF00106">
    <property type="entry name" value="adh_short"/>
    <property type="match status" value="1"/>
</dbReference>
<evidence type="ECO:0000256" key="3">
    <source>
        <dbReference type="RuleBase" id="RU000363"/>
    </source>
</evidence>
<dbReference type="GO" id="GO:0006633">
    <property type="term" value="P:fatty acid biosynthetic process"/>
    <property type="evidence" value="ECO:0007669"/>
    <property type="project" value="TreeGrafter"/>
</dbReference>
<keyword evidence="2" id="KW-0560">Oxidoreductase</keyword>
<dbReference type="InterPro" id="IPR020904">
    <property type="entry name" value="Sc_DH/Rdtase_CS"/>
</dbReference>
<dbReference type="AlphaFoldDB" id="A0A271IVQ4"/>
<name>A0A271IVQ4_9BACT</name>
<dbReference type="GO" id="GO:0048038">
    <property type="term" value="F:quinone binding"/>
    <property type="evidence" value="ECO:0007669"/>
    <property type="project" value="TreeGrafter"/>
</dbReference>